<dbReference type="NCBIfam" id="TIGR00652">
    <property type="entry name" value="DapF"/>
    <property type="match status" value="1"/>
</dbReference>
<feature type="binding site" evidence="9">
    <location>
        <begin position="213"/>
        <end position="214"/>
    </location>
    <ligand>
        <name>substrate</name>
    </ligand>
</feature>
<dbReference type="RefSeq" id="WP_092075406.1">
    <property type="nucleotide sequence ID" value="NZ_FNAQ01000001.1"/>
</dbReference>
<dbReference type="UniPathway" id="UPA00034">
    <property type="reaction ID" value="UER00025"/>
</dbReference>
<dbReference type="PANTHER" id="PTHR31689:SF0">
    <property type="entry name" value="DIAMINOPIMELATE EPIMERASE"/>
    <property type="match status" value="1"/>
</dbReference>
<dbReference type="AlphaFoldDB" id="A0A1G6XDU7"/>
<feature type="binding site" evidence="9">
    <location>
        <position position="195"/>
    </location>
    <ligand>
        <name>substrate</name>
    </ligand>
</feature>
<keyword evidence="6 9" id="KW-0457">Lysine biosynthesis</keyword>
<evidence type="ECO:0000256" key="4">
    <source>
        <dbReference type="ARBA" id="ARBA00022490"/>
    </source>
</evidence>
<comment type="pathway">
    <text evidence="1 9">Amino-acid biosynthesis; L-lysine biosynthesis via DAP pathway; DL-2,6-diaminopimelate from LL-2,6-diaminopimelate: step 1/1.</text>
</comment>
<name>A0A1G6XDU7_9BACT</name>
<comment type="function">
    <text evidence="9">Catalyzes the stereoinversion of LL-2,6-diaminopimelate (L,L-DAP) to meso-diaminopimelate (meso-DAP), a precursor of L-lysine and an essential component of the bacterial peptidoglycan.</text>
</comment>
<feature type="binding site" evidence="9">
    <location>
        <begin position="223"/>
        <end position="224"/>
    </location>
    <ligand>
        <name>substrate</name>
    </ligand>
</feature>
<comment type="similarity">
    <text evidence="2 9">Belongs to the diaminopimelate epimerase family.</text>
</comment>
<evidence type="ECO:0000256" key="10">
    <source>
        <dbReference type="PROSITE-ProRule" id="PRU10125"/>
    </source>
</evidence>
<dbReference type="PROSITE" id="PS01326">
    <property type="entry name" value="DAP_EPIMERASE"/>
    <property type="match status" value="1"/>
</dbReference>
<reference evidence="12" key="1">
    <citation type="submission" date="2016-10" db="EMBL/GenBank/DDBJ databases">
        <authorList>
            <person name="Varghese N."/>
            <person name="Submissions S."/>
        </authorList>
    </citation>
    <scope>NUCLEOTIDE SEQUENCE [LARGE SCALE GENOMIC DNA]</scope>
    <source>
        <strain evidence="12">DSM 8987</strain>
    </source>
</reference>
<sequence length="283" mass="31012">MRFVKMQGIGNDYVYIDGFDQQIEQPERLAARVSDRHFGIGGDGLILILPSQIADARMRVFNADGSEAQMCGNGIRCVAKYLYEARRVQRRELTIETAAGLRQLQLRTDAADRVVQVSVDMGAPRLQRSALPMTGPSDEQALGVRLELADQAFEAYCLSMGNPHCVIFVPDVAAVPLALWGPQIETHAWFPERINVEFVQVLSPEAVRQRTWERGAGETLACGTGASAVTVAGFLSGRTGRRIRNQLTGGELELYYSEEGPVIMTGPAVEVCRGTFVPAELLT</sequence>
<feature type="binding site" evidence="9">
    <location>
        <position position="11"/>
    </location>
    <ligand>
        <name>substrate</name>
    </ligand>
</feature>
<accession>A0A1G6XDU7</accession>
<comment type="caution">
    <text evidence="9">Lacks conserved residue(s) required for the propagation of feature annotation.</text>
</comment>
<evidence type="ECO:0000256" key="5">
    <source>
        <dbReference type="ARBA" id="ARBA00022605"/>
    </source>
</evidence>
<comment type="subunit">
    <text evidence="9">Homodimer.</text>
</comment>
<organism evidence="11 12">
    <name type="scientific">Desulfuromonas thiophila</name>
    <dbReference type="NCBI Taxonomy" id="57664"/>
    <lineage>
        <taxon>Bacteria</taxon>
        <taxon>Pseudomonadati</taxon>
        <taxon>Thermodesulfobacteriota</taxon>
        <taxon>Desulfuromonadia</taxon>
        <taxon>Desulfuromonadales</taxon>
        <taxon>Desulfuromonadaceae</taxon>
        <taxon>Desulfuromonas</taxon>
    </lineage>
</organism>
<dbReference type="GO" id="GO:0009089">
    <property type="term" value="P:lysine biosynthetic process via diaminopimelate"/>
    <property type="evidence" value="ECO:0007669"/>
    <property type="project" value="UniProtKB-UniRule"/>
</dbReference>
<gene>
    <name evidence="9" type="primary">dapF</name>
    <name evidence="11" type="ORF">SAMN05661003_101233</name>
</gene>
<evidence type="ECO:0000256" key="8">
    <source>
        <dbReference type="ARBA" id="ARBA00051712"/>
    </source>
</evidence>
<dbReference type="InterPro" id="IPR001653">
    <property type="entry name" value="DAP_epimerase_DapF"/>
</dbReference>
<feature type="active site" description="Proton acceptor" evidence="9">
    <location>
        <position position="222"/>
    </location>
</feature>
<dbReference type="Gene3D" id="3.10.310.10">
    <property type="entry name" value="Diaminopimelate Epimerase, Chain A, domain 1"/>
    <property type="match status" value="2"/>
</dbReference>
<protein>
    <recommendedName>
        <fullName evidence="3 9">Diaminopimelate epimerase</fullName>
        <shortName evidence="9">DAP epimerase</shortName>
        <ecNumber evidence="3 9">5.1.1.7</ecNumber>
    </recommendedName>
    <alternativeName>
        <fullName evidence="9">PLP-independent amino acid racemase</fullName>
    </alternativeName>
</protein>
<feature type="site" description="Could be important to modulate the pK values of the two catalytic cysteine residues" evidence="9">
    <location>
        <position position="164"/>
    </location>
</feature>
<dbReference type="InterPro" id="IPR018510">
    <property type="entry name" value="DAP_epimerase_AS"/>
</dbReference>
<comment type="catalytic activity">
    <reaction evidence="8 9">
        <text>(2S,6S)-2,6-diaminopimelate = meso-2,6-diaminopimelate</text>
        <dbReference type="Rhea" id="RHEA:15393"/>
        <dbReference type="ChEBI" id="CHEBI:57609"/>
        <dbReference type="ChEBI" id="CHEBI:57791"/>
        <dbReference type="EC" id="5.1.1.7"/>
    </reaction>
</comment>
<dbReference type="OrthoDB" id="9805408at2"/>
<feature type="active site" description="Proton donor" evidence="9">
    <location>
        <position position="71"/>
    </location>
</feature>
<evidence type="ECO:0000256" key="9">
    <source>
        <dbReference type="HAMAP-Rule" id="MF_00197"/>
    </source>
</evidence>
<evidence type="ECO:0000256" key="6">
    <source>
        <dbReference type="ARBA" id="ARBA00023154"/>
    </source>
</evidence>
<keyword evidence="12" id="KW-1185">Reference proteome</keyword>
<dbReference type="EC" id="5.1.1.7" evidence="3 9"/>
<feature type="binding site" evidence="9">
    <location>
        <begin position="72"/>
        <end position="73"/>
    </location>
    <ligand>
        <name>substrate</name>
    </ligand>
</feature>
<keyword evidence="4 9" id="KW-0963">Cytoplasm</keyword>
<dbReference type="Proteomes" id="UP000243205">
    <property type="component" value="Unassembled WGS sequence"/>
</dbReference>
<dbReference type="EMBL" id="FNAQ01000001">
    <property type="protein sequence ID" value="SDD76251.1"/>
    <property type="molecule type" value="Genomic_DNA"/>
</dbReference>
<evidence type="ECO:0000256" key="3">
    <source>
        <dbReference type="ARBA" id="ARBA00013080"/>
    </source>
</evidence>
<dbReference type="SUPFAM" id="SSF54506">
    <property type="entry name" value="Diaminopimelate epimerase-like"/>
    <property type="match status" value="1"/>
</dbReference>
<dbReference type="FunFam" id="3.10.310.10:FF:000001">
    <property type="entry name" value="Diaminopimelate epimerase"/>
    <property type="match status" value="1"/>
</dbReference>
<keyword evidence="7 9" id="KW-0413">Isomerase</keyword>
<dbReference type="STRING" id="57664.SAMN05661003_101233"/>
<keyword evidence="5 9" id="KW-0028">Amino-acid biosynthesis</keyword>
<dbReference type="GO" id="GO:0005829">
    <property type="term" value="C:cytosol"/>
    <property type="evidence" value="ECO:0007669"/>
    <property type="project" value="TreeGrafter"/>
</dbReference>
<dbReference type="GO" id="GO:0008837">
    <property type="term" value="F:diaminopimelate epimerase activity"/>
    <property type="evidence" value="ECO:0007669"/>
    <property type="project" value="UniProtKB-UniRule"/>
</dbReference>
<evidence type="ECO:0000313" key="11">
    <source>
        <dbReference type="EMBL" id="SDD76251.1"/>
    </source>
</evidence>
<proteinExistence type="inferred from homology"/>
<feature type="binding site" evidence="9">
    <location>
        <position position="162"/>
    </location>
    <ligand>
        <name>substrate</name>
    </ligand>
</feature>
<feature type="active site" evidence="10">
    <location>
        <position position="71"/>
    </location>
</feature>
<dbReference type="HAMAP" id="MF_00197">
    <property type="entry name" value="DAP_epimerase"/>
    <property type="match status" value="1"/>
</dbReference>
<evidence type="ECO:0000256" key="1">
    <source>
        <dbReference type="ARBA" id="ARBA00005196"/>
    </source>
</evidence>
<comment type="subcellular location">
    <subcellularLocation>
        <location evidence="9">Cytoplasm</location>
    </subcellularLocation>
</comment>
<evidence type="ECO:0000256" key="2">
    <source>
        <dbReference type="ARBA" id="ARBA00010219"/>
    </source>
</evidence>
<dbReference type="Pfam" id="PF01678">
    <property type="entry name" value="DAP_epimerase"/>
    <property type="match status" value="2"/>
</dbReference>
<evidence type="ECO:0000313" key="12">
    <source>
        <dbReference type="Proteomes" id="UP000243205"/>
    </source>
</evidence>
<dbReference type="PANTHER" id="PTHR31689">
    <property type="entry name" value="DIAMINOPIMELATE EPIMERASE, CHLOROPLASTIC"/>
    <property type="match status" value="1"/>
</dbReference>
<evidence type="ECO:0000256" key="7">
    <source>
        <dbReference type="ARBA" id="ARBA00023235"/>
    </source>
</evidence>
<feature type="binding site" evidence="9">
    <location>
        <position position="62"/>
    </location>
    <ligand>
        <name>substrate</name>
    </ligand>
</feature>
<feature type="site" description="Could be important to modulate the pK values of the two catalytic cysteine residues" evidence="9">
    <location>
        <position position="213"/>
    </location>
</feature>